<dbReference type="Gene3D" id="3.40.50.150">
    <property type="entry name" value="Vaccinia Virus protein VP39"/>
    <property type="match status" value="1"/>
</dbReference>
<dbReference type="RefSeq" id="WP_089842704.1">
    <property type="nucleotide sequence ID" value="NZ_FOZL01000002.1"/>
</dbReference>
<dbReference type="PANTHER" id="PTHR43542">
    <property type="entry name" value="METHYLTRANSFERASE"/>
    <property type="match status" value="1"/>
</dbReference>
<keyword evidence="2 3" id="KW-0808">Transferase</keyword>
<dbReference type="InterPro" id="IPR002052">
    <property type="entry name" value="DNA_methylase_N6_adenine_CS"/>
</dbReference>
<reference evidence="3 4" key="1">
    <citation type="submission" date="2016-10" db="EMBL/GenBank/DDBJ databases">
        <authorList>
            <person name="de Groot N.N."/>
        </authorList>
    </citation>
    <scope>NUCLEOTIDE SEQUENCE [LARGE SCALE GENOMIC DNA]</scope>
    <source>
        <strain evidence="3 4">DSM 21001</strain>
    </source>
</reference>
<dbReference type="PANTHER" id="PTHR43542:SF1">
    <property type="entry name" value="METHYLTRANSFERASE"/>
    <property type="match status" value="1"/>
</dbReference>
<dbReference type="InterPro" id="IPR004398">
    <property type="entry name" value="RNA_MeTrfase_RsmD"/>
</dbReference>
<dbReference type="GO" id="GO:0008168">
    <property type="term" value="F:methyltransferase activity"/>
    <property type="evidence" value="ECO:0007669"/>
    <property type="project" value="UniProtKB-KW"/>
</dbReference>
<proteinExistence type="predicted"/>
<dbReference type="EMBL" id="FOZL01000002">
    <property type="protein sequence ID" value="SFS20800.1"/>
    <property type="molecule type" value="Genomic_DNA"/>
</dbReference>
<sequence length="190" mass="20580">MRVIGGMYRSRLLGAPKGDSTRPTSDRLRETLFNILQPRLDGCRFLDLYAGTGAVGIEAISRGAAHVWFAENAAPAVASIRANLAALKINAGYAIEDRGVGALWPRLQKFTGQIDVVFLDPPYEAEAEYLGTLGYLGSLKGRAMLAPGAVVVAEHKSRAKMPEVFGGLELARVRKQGDVSLSFYELRAEE</sequence>
<dbReference type="GO" id="GO:0031167">
    <property type="term" value="P:rRNA methylation"/>
    <property type="evidence" value="ECO:0007669"/>
    <property type="project" value="InterPro"/>
</dbReference>
<dbReference type="CDD" id="cd02440">
    <property type="entry name" value="AdoMet_MTases"/>
    <property type="match status" value="1"/>
</dbReference>
<protein>
    <submittedName>
        <fullName evidence="3">16S rRNA (Guanine(966)-N(2))-methyltransferase RsmD</fullName>
    </submittedName>
</protein>
<organism evidence="3 4">
    <name type="scientific">Granulicella pectinivorans</name>
    <dbReference type="NCBI Taxonomy" id="474950"/>
    <lineage>
        <taxon>Bacteria</taxon>
        <taxon>Pseudomonadati</taxon>
        <taxon>Acidobacteriota</taxon>
        <taxon>Terriglobia</taxon>
        <taxon>Terriglobales</taxon>
        <taxon>Acidobacteriaceae</taxon>
        <taxon>Granulicella</taxon>
    </lineage>
</organism>
<dbReference type="InterPro" id="IPR029063">
    <property type="entry name" value="SAM-dependent_MTases_sf"/>
</dbReference>
<evidence type="ECO:0000313" key="4">
    <source>
        <dbReference type="Proteomes" id="UP000199024"/>
    </source>
</evidence>
<keyword evidence="1 3" id="KW-0489">Methyltransferase</keyword>
<dbReference type="Proteomes" id="UP000199024">
    <property type="component" value="Unassembled WGS sequence"/>
</dbReference>
<dbReference type="Pfam" id="PF03602">
    <property type="entry name" value="Cons_hypoth95"/>
    <property type="match status" value="1"/>
</dbReference>
<dbReference type="NCBIfam" id="TIGR00095">
    <property type="entry name" value="16S rRNA (guanine(966)-N(2))-methyltransferase RsmD"/>
    <property type="match status" value="1"/>
</dbReference>
<dbReference type="GO" id="GO:0003676">
    <property type="term" value="F:nucleic acid binding"/>
    <property type="evidence" value="ECO:0007669"/>
    <property type="project" value="InterPro"/>
</dbReference>
<dbReference type="AlphaFoldDB" id="A0A1I6MYM0"/>
<accession>A0A1I6MYM0</accession>
<dbReference type="SUPFAM" id="SSF53335">
    <property type="entry name" value="S-adenosyl-L-methionine-dependent methyltransferases"/>
    <property type="match status" value="1"/>
</dbReference>
<evidence type="ECO:0000256" key="2">
    <source>
        <dbReference type="ARBA" id="ARBA00022679"/>
    </source>
</evidence>
<name>A0A1I6MYM0_9BACT</name>
<dbReference type="STRING" id="474950.SAMN05421771_3843"/>
<evidence type="ECO:0000313" key="3">
    <source>
        <dbReference type="EMBL" id="SFS20800.1"/>
    </source>
</evidence>
<keyword evidence="4" id="KW-1185">Reference proteome</keyword>
<gene>
    <name evidence="3" type="ORF">SAMN05421771_3843</name>
</gene>
<dbReference type="PROSITE" id="PS00092">
    <property type="entry name" value="N6_MTASE"/>
    <property type="match status" value="1"/>
</dbReference>
<dbReference type="PIRSF" id="PIRSF004553">
    <property type="entry name" value="CHP00095"/>
    <property type="match status" value="1"/>
</dbReference>
<dbReference type="OrthoDB" id="9803017at2"/>
<evidence type="ECO:0000256" key="1">
    <source>
        <dbReference type="ARBA" id="ARBA00022603"/>
    </source>
</evidence>